<keyword evidence="1" id="KW-0949">S-adenosyl-L-methionine</keyword>
<sequence>MKDFRGSPIKYGDFSQHLHEKGAKKGIPLNGEIDLTYRCNLKCGHCYGVYEPDKKELTTDEVMRILDEMNQAGCLWLLLSGGEPLVRKDFREIYDYAKKKGFIITLFTNGTLITPEIVVLLREYRPFSVEVSLYGISKEIYEKVTGVVGSFKRCMKGIHLLLEHRIPLKVKTTVTTLNQHELWKIKKYVEEELKVEFRFDATISPKLDGSKGPCNLRIPPEEVVKLDIADERRFKEWTEICKRFWGPIHSDTLYNCGAGLSSFHVDPYGMLRICLMVRTPRWNLRQFSFQESWKELNKFRMQKAGTDSRCRNCEIAFCDWCPGWAQVENGDLETPVEYLCQIAHLQAKAFGMIRGGDLNEEGKKVLSKASDKRG</sequence>
<dbReference type="PROSITE" id="PS51918">
    <property type="entry name" value="RADICAL_SAM"/>
    <property type="match status" value="1"/>
</dbReference>
<dbReference type="AlphaFoldDB" id="A0A1J4SES9"/>
<evidence type="ECO:0000256" key="4">
    <source>
        <dbReference type="ARBA" id="ARBA00023014"/>
    </source>
</evidence>
<dbReference type="PANTHER" id="PTHR11228">
    <property type="entry name" value="RADICAL SAM DOMAIN PROTEIN"/>
    <property type="match status" value="1"/>
</dbReference>
<dbReference type="STRING" id="1817893.AUJ66_01935"/>
<gene>
    <name evidence="6" type="ORF">AUJ66_01935</name>
</gene>
<dbReference type="EMBL" id="MNUO01000030">
    <property type="protein sequence ID" value="OIN97955.1"/>
    <property type="molecule type" value="Genomic_DNA"/>
</dbReference>
<dbReference type="SFLD" id="SFLDG01067">
    <property type="entry name" value="SPASM/twitch_domain_containing"/>
    <property type="match status" value="1"/>
</dbReference>
<dbReference type="SFLD" id="SFLDS00029">
    <property type="entry name" value="Radical_SAM"/>
    <property type="match status" value="1"/>
</dbReference>
<dbReference type="SUPFAM" id="SSF102114">
    <property type="entry name" value="Radical SAM enzymes"/>
    <property type="match status" value="1"/>
</dbReference>
<dbReference type="GO" id="GO:0003824">
    <property type="term" value="F:catalytic activity"/>
    <property type="evidence" value="ECO:0007669"/>
    <property type="project" value="InterPro"/>
</dbReference>
<feature type="domain" description="Radical SAM core" evidence="5">
    <location>
        <begin position="25"/>
        <end position="247"/>
    </location>
</feature>
<evidence type="ECO:0000256" key="2">
    <source>
        <dbReference type="ARBA" id="ARBA00022723"/>
    </source>
</evidence>
<evidence type="ECO:0000259" key="5">
    <source>
        <dbReference type="PROSITE" id="PS51918"/>
    </source>
</evidence>
<evidence type="ECO:0000313" key="6">
    <source>
        <dbReference type="EMBL" id="OIN97955.1"/>
    </source>
</evidence>
<dbReference type="CDD" id="cd01335">
    <property type="entry name" value="Radical_SAM"/>
    <property type="match status" value="1"/>
</dbReference>
<evidence type="ECO:0000256" key="1">
    <source>
        <dbReference type="ARBA" id="ARBA00022691"/>
    </source>
</evidence>
<dbReference type="Gene3D" id="3.20.20.70">
    <property type="entry name" value="Aldolase class I"/>
    <property type="match status" value="1"/>
</dbReference>
<organism evidence="6 7">
    <name type="scientific">Candidatus Desantisbacteria bacterium CG1_02_38_46</name>
    <dbReference type="NCBI Taxonomy" id="1817893"/>
    <lineage>
        <taxon>Bacteria</taxon>
        <taxon>Candidatus Desantisiibacteriota</taxon>
    </lineage>
</organism>
<dbReference type="GO" id="GO:0046872">
    <property type="term" value="F:metal ion binding"/>
    <property type="evidence" value="ECO:0007669"/>
    <property type="project" value="UniProtKB-KW"/>
</dbReference>
<protein>
    <recommendedName>
        <fullName evidence="5">Radical SAM core domain-containing protein</fullName>
    </recommendedName>
</protein>
<keyword evidence="3" id="KW-0408">Iron</keyword>
<reference evidence="6 7" key="1">
    <citation type="journal article" date="2016" name="Environ. Microbiol.">
        <title>Genomic resolution of a cold subsurface aquifer community provides metabolic insights for novel microbes adapted to high CO concentrations.</title>
        <authorList>
            <person name="Probst A.J."/>
            <person name="Castelle C.J."/>
            <person name="Singh A."/>
            <person name="Brown C.T."/>
            <person name="Anantharaman K."/>
            <person name="Sharon I."/>
            <person name="Hug L.A."/>
            <person name="Burstein D."/>
            <person name="Emerson J.B."/>
            <person name="Thomas B.C."/>
            <person name="Banfield J.F."/>
        </authorList>
    </citation>
    <scope>NUCLEOTIDE SEQUENCE [LARGE SCALE GENOMIC DNA]</scope>
    <source>
        <strain evidence="6">CG1_02_38_46</strain>
    </source>
</reference>
<evidence type="ECO:0000256" key="3">
    <source>
        <dbReference type="ARBA" id="ARBA00023004"/>
    </source>
</evidence>
<name>A0A1J4SES9_9BACT</name>
<dbReference type="InterPro" id="IPR007197">
    <property type="entry name" value="rSAM"/>
</dbReference>
<evidence type="ECO:0000313" key="7">
    <source>
        <dbReference type="Proteomes" id="UP000182278"/>
    </source>
</evidence>
<dbReference type="Proteomes" id="UP000182278">
    <property type="component" value="Unassembled WGS sequence"/>
</dbReference>
<proteinExistence type="predicted"/>
<dbReference type="InterPro" id="IPR058240">
    <property type="entry name" value="rSAM_sf"/>
</dbReference>
<accession>A0A1J4SES9</accession>
<dbReference type="CDD" id="cd21109">
    <property type="entry name" value="SPASM"/>
    <property type="match status" value="1"/>
</dbReference>
<dbReference type="SFLD" id="SFLDG01386">
    <property type="entry name" value="main_SPASM_domain-containing"/>
    <property type="match status" value="1"/>
</dbReference>
<dbReference type="InterPro" id="IPR050377">
    <property type="entry name" value="Radical_SAM_PqqE_MftC-like"/>
</dbReference>
<comment type="caution">
    <text evidence="6">The sequence shown here is derived from an EMBL/GenBank/DDBJ whole genome shotgun (WGS) entry which is preliminary data.</text>
</comment>
<dbReference type="GO" id="GO:0051536">
    <property type="term" value="F:iron-sulfur cluster binding"/>
    <property type="evidence" value="ECO:0007669"/>
    <property type="project" value="UniProtKB-KW"/>
</dbReference>
<keyword evidence="2" id="KW-0479">Metal-binding</keyword>
<dbReference type="PANTHER" id="PTHR11228:SF7">
    <property type="entry name" value="PQQA PEPTIDE CYCLASE"/>
    <property type="match status" value="1"/>
</dbReference>
<dbReference type="InterPro" id="IPR013785">
    <property type="entry name" value="Aldolase_TIM"/>
</dbReference>
<keyword evidence="4" id="KW-0411">Iron-sulfur</keyword>
<dbReference type="Pfam" id="PF04055">
    <property type="entry name" value="Radical_SAM"/>
    <property type="match status" value="1"/>
</dbReference>